<dbReference type="CDD" id="cd05930">
    <property type="entry name" value="A_NRPS"/>
    <property type="match status" value="1"/>
</dbReference>
<dbReference type="InterPro" id="IPR020845">
    <property type="entry name" value="AMP-binding_CS"/>
</dbReference>
<dbReference type="Pfam" id="PF13193">
    <property type="entry name" value="AMP-binding_C"/>
    <property type="match status" value="1"/>
</dbReference>
<dbReference type="Gene3D" id="2.130.10.10">
    <property type="entry name" value="YVTN repeat-like/Quinoprotein amine dehydrogenase"/>
    <property type="match status" value="2"/>
</dbReference>
<dbReference type="InterPro" id="IPR000873">
    <property type="entry name" value="AMP-dep_synth/lig_dom"/>
</dbReference>
<dbReference type="Gene3D" id="1.10.1200.10">
    <property type="entry name" value="ACP-like"/>
    <property type="match status" value="1"/>
</dbReference>
<dbReference type="SUPFAM" id="SSF47336">
    <property type="entry name" value="ACP-like"/>
    <property type="match status" value="1"/>
</dbReference>
<dbReference type="InterPro" id="IPR045851">
    <property type="entry name" value="AMP-bd_C_sf"/>
</dbReference>
<name>A0A6P5HNU4_ANACO</name>
<keyword evidence="8" id="KW-1185">Reference proteome</keyword>
<dbReference type="SUPFAM" id="SSF50998">
    <property type="entry name" value="Quinoprotein alcohol dehydrogenase-like"/>
    <property type="match status" value="1"/>
</dbReference>
<dbReference type="AlphaFoldDB" id="A0A6P5HNU4"/>
<evidence type="ECO:0000259" key="5">
    <source>
        <dbReference type="Pfam" id="PF00501"/>
    </source>
</evidence>
<dbReference type="OrthoDB" id="408177at2759"/>
<dbReference type="RefSeq" id="XP_020114798.1">
    <property type="nucleotide sequence ID" value="XM_020259209.1"/>
</dbReference>
<comment type="catalytic activity">
    <reaction evidence="2">
        <text>(E)-4-coumarate + ATP + H(+) = (E)-4-coumaroyl-AMP + diphosphate</text>
        <dbReference type="Rhea" id="RHEA:72419"/>
        <dbReference type="ChEBI" id="CHEBI:12876"/>
        <dbReference type="ChEBI" id="CHEBI:15378"/>
        <dbReference type="ChEBI" id="CHEBI:30616"/>
        <dbReference type="ChEBI" id="CHEBI:33019"/>
        <dbReference type="ChEBI" id="CHEBI:192348"/>
    </reaction>
    <physiologicalReaction direction="left-to-right" evidence="2">
        <dbReference type="Rhea" id="RHEA:72420"/>
    </physiologicalReaction>
</comment>
<evidence type="ECO:0000259" key="6">
    <source>
        <dbReference type="Pfam" id="PF13193"/>
    </source>
</evidence>
<reference evidence="8" key="1">
    <citation type="journal article" date="2015" name="Nat. Genet.">
        <title>The pineapple genome and the evolution of CAM photosynthesis.</title>
        <authorList>
            <person name="Ming R."/>
            <person name="VanBuren R."/>
            <person name="Wai C.M."/>
            <person name="Tang H."/>
            <person name="Schatz M.C."/>
            <person name="Bowers J.E."/>
            <person name="Lyons E."/>
            <person name="Wang M.L."/>
            <person name="Chen J."/>
            <person name="Biggers E."/>
            <person name="Zhang J."/>
            <person name="Huang L."/>
            <person name="Zhang L."/>
            <person name="Miao W."/>
            <person name="Zhang J."/>
            <person name="Ye Z."/>
            <person name="Miao C."/>
            <person name="Lin Z."/>
            <person name="Wang H."/>
            <person name="Zhou H."/>
            <person name="Yim W.C."/>
            <person name="Priest H.D."/>
            <person name="Zheng C."/>
            <person name="Woodhouse M."/>
            <person name="Edger P.P."/>
            <person name="Guyot R."/>
            <person name="Guo H.B."/>
            <person name="Guo H."/>
            <person name="Zheng G."/>
            <person name="Singh R."/>
            <person name="Sharma A."/>
            <person name="Min X."/>
            <person name="Zheng Y."/>
            <person name="Lee H."/>
            <person name="Gurtowski J."/>
            <person name="Sedlazeck F.J."/>
            <person name="Harkess A."/>
            <person name="McKain M.R."/>
            <person name="Liao Z."/>
            <person name="Fang J."/>
            <person name="Liu J."/>
            <person name="Zhang X."/>
            <person name="Zhang Q."/>
            <person name="Hu W."/>
            <person name="Qin Y."/>
            <person name="Wang K."/>
            <person name="Chen L.Y."/>
            <person name="Shirley N."/>
            <person name="Lin Y.R."/>
            <person name="Liu L.Y."/>
            <person name="Hernandez A.G."/>
            <person name="Wright C.L."/>
            <person name="Bulone V."/>
            <person name="Tuskan G.A."/>
            <person name="Heath K."/>
            <person name="Zee F."/>
            <person name="Moore P.H."/>
            <person name="Sunkar R."/>
            <person name="Leebens-Mack J.H."/>
            <person name="Mockler T."/>
            <person name="Bennetzen J.L."/>
            <person name="Freeling M."/>
            <person name="Sankoff D."/>
            <person name="Paterson A.H."/>
            <person name="Zhu X."/>
            <person name="Yang X."/>
            <person name="Smith J.A."/>
            <person name="Cushman J.C."/>
            <person name="Paull R.E."/>
            <person name="Yu Q."/>
        </authorList>
    </citation>
    <scope>NUCLEOTIDE SEQUENCE [LARGE SCALE GENOMIC DNA]</scope>
    <source>
        <strain evidence="8">cv. F153</strain>
    </source>
</reference>
<evidence type="ECO:0000256" key="1">
    <source>
        <dbReference type="ARBA" id="ARBA00012959"/>
    </source>
</evidence>
<dbReference type="InterPro" id="IPR002372">
    <property type="entry name" value="PQQ_rpt_dom"/>
</dbReference>
<dbReference type="SUPFAM" id="SSF56801">
    <property type="entry name" value="Acetyl-CoA synthetase-like"/>
    <property type="match status" value="1"/>
</dbReference>
<dbReference type="Gene3D" id="3.40.50.12780">
    <property type="entry name" value="N-terminal domain of ligase-like"/>
    <property type="match status" value="1"/>
</dbReference>
<dbReference type="GO" id="GO:0106290">
    <property type="term" value="F:trans-cinnamate-CoA ligase activity"/>
    <property type="evidence" value="ECO:0007669"/>
    <property type="project" value="UniProtKB-ARBA"/>
</dbReference>
<dbReference type="GO" id="GO:0043041">
    <property type="term" value="P:amino acid activation for nonribosomal peptide biosynthetic process"/>
    <property type="evidence" value="ECO:0007669"/>
    <property type="project" value="TreeGrafter"/>
</dbReference>
<dbReference type="FunFam" id="2.130.10.10:FF:000883">
    <property type="entry name" value="Putative acyl-activating enzyme 19"/>
    <property type="match status" value="1"/>
</dbReference>
<evidence type="ECO:0000256" key="3">
    <source>
        <dbReference type="ARBA" id="ARBA00034223"/>
    </source>
</evidence>
<dbReference type="FunFam" id="2.130.10.10:FF:000406">
    <property type="entry name" value="Putative acyl-activating enzyme 19"/>
    <property type="match status" value="1"/>
</dbReference>
<evidence type="ECO:0000313" key="8">
    <source>
        <dbReference type="Proteomes" id="UP000515123"/>
    </source>
</evidence>
<dbReference type="InterPro" id="IPR036736">
    <property type="entry name" value="ACP-like_sf"/>
</dbReference>
<organism evidence="8 9">
    <name type="scientific">Ananas comosus</name>
    <name type="common">Pineapple</name>
    <name type="synonym">Ananas ananas</name>
    <dbReference type="NCBI Taxonomy" id="4615"/>
    <lineage>
        <taxon>Eukaryota</taxon>
        <taxon>Viridiplantae</taxon>
        <taxon>Streptophyta</taxon>
        <taxon>Embryophyta</taxon>
        <taxon>Tracheophyta</taxon>
        <taxon>Spermatophyta</taxon>
        <taxon>Magnoliopsida</taxon>
        <taxon>Liliopsida</taxon>
        <taxon>Poales</taxon>
        <taxon>Bromeliaceae</taxon>
        <taxon>Bromelioideae</taxon>
        <taxon>Ananas</taxon>
    </lineage>
</organism>
<dbReference type="SMART" id="SM00564">
    <property type="entry name" value="PQQ"/>
    <property type="match status" value="5"/>
</dbReference>
<dbReference type="InterPro" id="IPR042099">
    <property type="entry name" value="ANL_N_sf"/>
</dbReference>
<comment type="catalytic activity">
    <reaction evidence="3">
        <text>(E)-4-coumaroyl-AMP + CoA = (E)-4-coumaroyl-CoA + AMP + H(+)</text>
        <dbReference type="Rhea" id="RHEA:72423"/>
        <dbReference type="ChEBI" id="CHEBI:15378"/>
        <dbReference type="ChEBI" id="CHEBI:57287"/>
        <dbReference type="ChEBI" id="CHEBI:85008"/>
        <dbReference type="ChEBI" id="CHEBI:192348"/>
        <dbReference type="ChEBI" id="CHEBI:456215"/>
    </reaction>
    <physiologicalReaction direction="left-to-right" evidence="3">
        <dbReference type="Rhea" id="RHEA:72424"/>
    </physiologicalReaction>
</comment>
<dbReference type="EC" id="6.2.1.12" evidence="1"/>
<dbReference type="InterPro" id="IPR018391">
    <property type="entry name" value="PQQ_b-propeller_rpt"/>
</dbReference>
<comment type="catalytic activity">
    <reaction evidence="4">
        <text>(E)-4-coumarate + ATP + CoA = (E)-4-coumaroyl-CoA + AMP + diphosphate</text>
        <dbReference type="Rhea" id="RHEA:19641"/>
        <dbReference type="ChEBI" id="CHEBI:12876"/>
        <dbReference type="ChEBI" id="CHEBI:30616"/>
        <dbReference type="ChEBI" id="CHEBI:33019"/>
        <dbReference type="ChEBI" id="CHEBI:57287"/>
        <dbReference type="ChEBI" id="CHEBI:85008"/>
        <dbReference type="ChEBI" id="CHEBI:456215"/>
        <dbReference type="EC" id="6.2.1.12"/>
    </reaction>
    <physiologicalReaction direction="left-to-right" evidence="4">
        <dbReference type="Rhea" id="RHEA:19642"/>
    </physiologicalReaction>
</comment>
<dbReference type="Gene3D" id="3.30.300.30">
    <property type="match status" value="1"/>
</dbReference>
<feature type="domain" description="Pyrrolo-quinoline quinone repeat" evidence="7">
    <location>
        <begin position="809"/>
        <end position="1154"/>
    </location>
</feature>
<dbReference type="InterPro" id="IPR025110">
    <property type="entry name" value="AMP-bd_C"/>
</dbReference>
<dbReference type="PANTHER" id="PTHR44394">
    <property type="entry name" value="BETA-ALANINE-ACTIVATING ENZYME"/>
    <property type="match status" value="1"/>
</dbReference>
<feature type="domain" description="AMP-binding enzyme C-terminal" evidence="6">
    <location>
        <begin position="499"/>
        <end position="583"/>
    </location>
</feature>
<dbReference type="InterPro" id="IPR052091">
    <property type="entry name" value="Beta-ala_Activ/Resist"/>
</dbReference>
<proteinExistence type="predicted"/>
<dbReference type="Pfam" id="PF13570">
    <property type="entry name" value="Beta-prop_ACSF4"/>
    <property type="match status" value="1"/>
</dbReference>
<dbReference type="GeneID" id="109728715"/>
<evidence type="ECO:0000256" key="2">
    <source>
        <dbReference type="ARBA" id="ARBA00034219"/>
    </source>
</evidence>
<dbReference type="GO" id="GO:0009698">
    <property type="term" value="P:phenylpropanoid metabolic process"/>
    <property type="evidence" value="ECO:0007669"/>
    <property type="project" value="UniProtKB-ARBA"/>
</dbReference>
<feature type="domain" description="AMP-dependent synthetase/ligase" evidence="5">
    <location>
        <begin position="125"/>
        <end position="446"/>
    </location>
</feature>
<dbReference type="InterPro" id="IPR015943">
    <property type="entry name" value="WD40/YVTN_repeat-like_dom_sf"/>
</dbReference>
<dbReference type="GO" id="GO:0016207">
    <property type="term" value="F:4-coumarate-CoA ligase activity"/>
    <property type="evidence" value="ECO:0007669"/>
    <property type="project" value="UniProtKB-EC"/>
</dbReference>
<dbReference type="PANTHER" id="PTHR44394:SF1">
    <property type="entry name" value="BETA-ALANINE-ACTIVATING ENZYME"/>
    <property type="match status" value="1"/>
</dbReference>
<reference evidence="9" key="2">
    <citation type="submission" date="2025-08" db="UniProtKB">
        <authorList>
            <consortium name="RefSeq"/>
        </authorList>
    </citation>
    <scope>IDENTIFICATION</scope>
    <source>
        <tissue evidence="9">Leaf</tissue>
    </source>
</reference>
<dbReference type="Pfam" id="PF00501">
    <property type="entry name" value="AMP-binding"/>
    <property type="match status" value="1"/>
</dbReference>
<protein>
    <recommendedName>
        <fullName evidence="1">4-coumarate--CoA ligase</fullName>
        <ecNumber evidence="1">6.2.1.12</ecNumber>
    </recommendedName>
</protein>
<dbReference type="Gramene" id="Aco013187.1.mrna1">
    <property type="protein sequence ID" value="Aco013187.1.mrna1"/>
    <property type="gene ID" value="Aco013187.1.path1"/>
</dbReference>
<evidence type="ECO:0000313" key="9">
    <source>
        <dbReference type="RefSeq" id="XP_020114798.1"/>
    </source>
</evidence>
<gene>
    <name evidence="9" type="primary">LOC109728715</name>
</gene>
<sequence>MLGGGGGVGEEVAAEEELCCVSHGFFRSASRNPSSVAVVHAAAADSGERRAPPRRLSYPGDCCFTSADLLSSVAALSRRIRAVLDGGSDPDLGPSRGSSTAEPMMSALSADENGSNTETDRMPQIVGVYSDPSVEYIVAVLSILRCGEAFLPLDPSWPEERILSIVTSSNAALIINCRPLWRLEGTGRLNAADWLVERCSCSIMQFDMKPGLGKQFDQPDLAWPCENKRQRKFCYLMYTSGSTGKPKGVCGTERGLLNRFSWMQGLITLCAEDVLLFKTSISFIDHLQEFLSAILTGTILIIPPFEEVKANAEIIVRLIKAYGISRLTAVPSLIRIFLPFLERSSFNPLKVLILSGEILSISLWSRLHEILPDTTILNLYGSTEVSGDCTFFDCRNLPSILAVEPLSSVPIGIPISNCDVVLVGEADDHDEGEIYVGGACLFAGYFTELLKRKSMMENANTLFFKTGDFARRLSSGELVFVERKDRLIKINGQRVALDEIEENLREHPEVSDAAVTFHESSGKFPHLIAYLVLKINEETDEEHKEYKDLMTSIRSWLVRKLPPVMIPSYYFRIQSLPVSFSGKIDYARLSSSEYMPMQHTIEFQSNSADDHLQIIKKVFSNILLVEKVSDHDDFFAMGGNSLSAAQAAYKLGIDMRLLYTYPSPFKLLNAILDRNDRLNSPFNNDQRSAKRLKVCDSILNSTGEKSLQIIAPCNADKAMNHWEENAKSPSTSSLDVDPSLPLASDETNFRSHDQWVLNFDLPKMCAFSRCNQFLHGSEHTIEGVNRTCLSFEIPRNRKGALQELWNVLLKSCVDASPLAVFVDGKMTIFIGSHSHIFLCIDASSGSIRWEITLGGRIEGSAAITGDFSQVVVGCYDGKIYFLEFMTGNISWTFQTDGEVKMQPVVDRRRDIIWCGSHDHHLYALNYKEHCCVYKVCCGGSIYGSPAIDMVHNIIYAASTSGRVTAISLKVPPFSVIWSYEAGAPIFGSLSTDSLGQNVICCLVDGHVMMLNPRGAVVWKANVGGPIFAGPCVSSTLAPQVLVCSRNGSVYSFDTKGGDLLWEYEVGDPISSSAFVDEQIQVTSVSSQSSERFACICSSSGSIHVIRIGPDPNKEKTVRGFAVMDLAGDIFSSPVMIGGRIFVGCRDDYLHCIEISC</sequence>
<evidence type="ECO:0000256" key="4">
    <source>
        <dbReference type="ARBA" id="ARBA00034252"/>
    </source>
</evidence>
<dbReference type="Proteomes" id="UP000515123">
    <property type="component" value="Linkage group 24"/>
</dbReference>
<accession>A0A6P5HNU4</accession>
<dbReference type="InterPro" id="IPR011047">
    <property type="entry name" value="Quinoprotein_ADH-like_sf"/>
</dbReference>
<dbReference type="PROSITE" id="PS00455">
    <property type="entry name" value="AMP_BINDING"/>
    <property type="match status" value="1"/>
</dbReference>
<evidence type="ECO:0000259" key="7">
    <source>
        <dbReference type="Pfam" id="PF13570"/>
    </source>
</evidence>